<sequence>MIDRRGLTGSQGEFGRAERVVPLWPGQPPPQRCPRGHELAVGGARAGWLHLYQQPSTTCRVCADLRLPGATWCLVDPTEQELAASSDEPPHSNDLVLRATPPSTRGGLGQIALWVEHDRAGVAQLRVCGPCQVGVIEHVHVEPIHRELGYGRLLVAAGLARGPGYTWSVADIDRDADLVTRAFAASVLSPLLSDQAGPHRCTDMRRARGETDAGP</sequence>
<reference evidence="1 2" key="1">
    <citation type="submission" date="2019-07" db="EMBL/GenBank/DDBJ databases">
        <title>R&amp;d 2014.</title>
        <authorList>
            <person name="Klenk H.-P."/>
        </authorList>
    </citation>
    <scope>NUCLEOTIDE SEQUENCE [LARGE SCALE GENOMIC DNA]</scope>
    <source>
        <strain evidence="1 2">DSM 43194</strain>
    </source>
</reference>
<evidence type="ECO:0000313" key="2">
    <source>
        <dbReference type="Proteomes" id="UP000317303"/>
    </source>
</evidence>
<accession>A0A660C6W5</accession>
<dbReference type="Proteomes" id="UP000317303">
    <property type="component" value="Unassembled WGS sequence"/>
</dbReference>
<evidence type="ECO:0000313" key="1">
    <source>
        <dbReference type="EMBL" id="TWH15960.1"/>
    </source>
</evidence>
<dbReference type="OrthoDB" id="3627662at2"/>
<dbReference type="SUPFAM" id="SSF55729">
    <property type="entry name" value="Acyl-CoA N-acyltransferases (Nat)"/>
    <property type="match status" value="1"/>
</dbReference>
<dbReference type="RefSeq" id="WP_030534193.1">
    <property type="nucleotide sequence ID" value="NZ_JOIJ01000025.1"/>
</dbReference>
<organism evidence="1 2">
    <name type="scientific">Prauserella rugosa</name>
    <dbReference type="NCBI Taxonomy" id="43354"/>
    <lineage>
        <taxon>Bacteria</taxon>
        <taxon>Bacillati</taxon>
        <taxon>Actinomycetota</taxon>
        <taxon>Actinomycetes</taxon>
        <taxon>Pseudonocardiales</taxon>
        <taxon>Pseudonocardiaceae</taxon>
        <taxon>Prauserella</taxon>
    </lineage>
</organism>
<proteinExistence type="predicted"/>
<dbReference type="EMBL" id="VLJV01000002">
    <property type="protein sequence ID" value="TWH15960.1"/>
    <property type="molecule type" value="Genomic_DNA"/>
</dbReference>
<keyword evidence="2" id="KW-1185">Reference proteome</keyword>
<dbReference type="AlphaFoldDB" id="A0A660C6W5"/>
<dbReference type="InterPro" id="IPR016181">
    <property type="entry name" value="Acyl_CoA_acyltransferase"/>
</dbReference>
<protein>
    <recommendedName>
        <fullName evidence="3">Acetyltransferase (GNAT) family protein</fullName>
    </recommendedName>
</protein>
<gene>
    <name evidence="1" type="ORF">JD82_04948</name>
</gene>
<name>A0A660C6W5_9PSEU</name>
<evidence type="ECO:0008006" key="3">
    <source>
        <dbReference type="Google" id="ProtNLM"/>
    </source>
</evidence>
<comment type="caution">
    <text evidence="1">The sequence shown here is derived from an EMBL/GenBank/DDBJ whole genome shotgun (WGS) entry which is preliminary data.</text>
</comment>